<dbReference type="InterPro" id="IPR005467">
    <property type="entry name" value="His_kinase_dom"/>
</dbReference>
<sequence>MPRTSATDTLDTALAQENEVLRARVRALEAALRKTEALPELAGFWRWEMDAALRFTWVSEEFAALTKMSAEIVLGKSRAELGVPRGDTAAWEQHLEDLAQRRPFREYRYSYIDGTGVLKNISVSGDPIFDAEGVFQGYHGISRNITADVQAVHQANEATARLLEALERSSDGFVLFDPGDRLLVCNSRHRSLFPEMASRLTIGAEYAALIRESAESLDLPGPEAREAWVAERLAYHQAPQGSMILRRHDGRVLELREERLPDGCTFVIAGDATERHHRQEELVSNEALFRLLFERSPMGMAVVDGEGRYLRCNDAYCRFLGYSQEEICRMGTADVTHPEDQPAMQERLGEQAREKTAEYRFEKRYLTKEGNQVIGLMTTATLPAQPGKQPTIIAQVLDVTERVNAEHALRLAKEEAEIANRAKSDFLANMSHELRTPLNAIIGFSEVLLGQYFGPFENLRYREYAQDIRSSGMHLLEFIDDLLDLAKIESGRLTPTDSDIDCAALIESIIRLLRERAHAAELQMTTDMPSELPLLRADVRMVKQIAMNLLSNAVKFTPPRGGVTIRAALNHATGGIELTVSDTGIGIAPEDLPRIRRRFGRAASSETRHIQGTGLGLAIVDSLVALHDARLDIESELGRGTIARVCFPPSRTVRGFVTSGTD</sequence>
<protein>
    <recommendedName>
        <fullName evidence="3">histidine kinase</fullName>
        <ecNumber evidence="3">2.7.13.3</ecNumber>
    </recommendedName>
</protein>
<keyword evidence="5" id="KW-0808">Transferase</keyword>
<keyword evidence="10" id="KW-0472">Membrane</keyword>
<evidence type="ECO:0000256" key="5">
    <source>
        <dbReference type="ARBA" id="ARBA00022679"/>
    </source>
</evidence>
<dbReference type="InterPro" id="IPR003661">
    <property type="entry name" value="HisK_dim/P_dom"/>
</dbReference>
<reference evidence="14 15" key="1">
    <citation type="submission" date="2015-12" db="EMBL/GenBank/DDBJ databases">
        <title>Genome sequence of Oceanibaculum pacificum MCCC 1A02656.</title>
        <authorList>
            <person name="Lu L."/>
            <person name="Lai Q."/>
            <person name="Shao Z."/>
            <person name="Qian P."/>
        </authorList>
    </citation>
    <scope>NUCLEOTIDE SEQUENCE [LARGE SCALE GENOMIC DNA]</scope>
    <source>
        <strain evidence="14 15">MCCC 1A02656</strain>
    </source>
</reference>
<dbReference type="EMBL" id="LPXN01000117">
    <property type="protein sequence ID" value="KZD07279.1"/>
    <property type="molecule type" value="Genomic_DNA"/>
</dbReference>
<evidence type="ECO:0000256" key="4">
    <source>
        <dbReference type="ARBA" id="ARBA00022553"/>
    </source>
</evidence>
<comment type="catalytic activity">
    <reaction evidence="1">
        <text>ATP + protein L-histidine = ADP + protein N-phospho-L-histidine.</text>
        <dbReference type="EC" id="2.7.13.3"/>
    </reaction>
</comment>
<evidence type="ECO:0000256" key="6">
    <source>
        <dbReference type="ARBA" id="ARBA00022741"/>
    </source>
</evidence>
<dbReference type="InterPro" id="IPR000700">
    <property type="entry name" value="PAS-assoc_C"/>
</dbReference>
<evidence type="ECO:0000256" key="10">
    <source>
        <dbReference type="ARBA" id="ARBA00023136"/>
    </source>
</evidence>
<dbReference type="SUPFAM" id="SSF55785">
    <property type="entry name" value="PYP-like sensor domain (PAS domain)"/>
    <property type="match status" value="2"/>
</dbReference>
<dbReference type="AlphaFoldDB" id="A0A154W1B8"/>
<dbReference type="PROSITE" id="PS50113">
    <property type="entry name" value="PAC"/>
    <property type="match status" value="2"/>
</dbReference>
<dbReference type="PRINTS" id="PR00344">
    <property type="entry name" value="BCTRLSENSOR"/>
</dbReference>
<dbReference type="GO" id="GO:0009927">
    <property type="term" value="F:histidine phosphotransfer kinase activity"/>
    <property type="evidence" value="ECO:0007669"/>
    <property type="project" value="TreeGrafter"/>
</dbReference>
<dbReference type="Pfam" id="PF00512">
    <property type="entry name" value="HisKA"/>
    <property type="match status" value="1"/>
</dbReference>
<feature type="domain" description="PAS" evidence="12">
    <location>
        <begin position="285"/>
        <end position="355"/>
    </location>
</feature>
<dbReference type="CDD" id="cd00082">
    <property type="entry name" value="HisKA"/>
    <property type="match status" value="1"/>
</dbReference>
<dbReference type="InterPro" id="IPR000014">
    <property type="entry name" value="PAS"/>
</dbReference>
<organism evidence="14 15">
    <name type="scientific">Oceanibaculum pacificum</name>
    <dbReference type="NCBI Taxonomy" id="580166"/>
    <lineage>
        <taxon>Bacteria</taxon>
        <taxon>Pseudomonadati</taxon>
        <taxon>Pseudomonadota</taxon>
        <taxon>Alphaproteobacteria</taxon>
        <taxon>Rhodospirillales</taxon>
        <taxon>Oceanibaculaceae</taxon>
        <taxon>Oceanibaculum</taxon>
    </lineage>
</organism>
<dbReference type="Gene3D" id="1.10.287.130">
    <property type="match status" value="1"/>
</dbReference>
<name>A0A154W1B8_9PROT</name>
<dbReference type="InterPro" id="IPR036890">
    <property type="entry name" value="HATPase_C_sf"/>
</dbReference>
<evidence type="ECO:0000256" key="3">
    <source>
        <dbReference type="ARBA" id="ARBA00012438"/>
    </source>
</evidence>
<gene>
    <name evidence="14" type="ORF">AUP43_10195</name>
</gene>
<dbReference type="InterPro" id="IPR004358">
    <property type="entry name" value="Sig_transdc_His_kin-like_C"/>
</dbReference>
<keyword evidence="9" id="KW-0902">Two-component regulatory system</keyword>
<dbReference type="GO" id="GO:0000155">
    <property type="term" value="F:phosphorelay sensor kinase activity"/>
    <property type="evidence" value="ECO:0007669"/>
    <property type="project" value="InterPro"/>
</dbReference>
<dbReference type="GO" id="GO:0005886">
    <property type="term" value="C:plasma membrane"/>
    <property type="evidence" value="ECO:0007669"/>
    <property type="project" value="TreeGrafter"/>
</dbReference>
<evidence type="ECO:0000256" key="7">
    <source>
        <dbReference type="ARBA" id="ARBA00022777"/>
    </source>
</evidence>
<dbReference type="Proteomes" id="UP000076400">
    <property type="component" value="Unassembled WGS sequence"/>
</dbReference>
<feature type="domain" description="PAC" evidence="13">
    <location>
        <begin position="105"/>
        <end position="157"/>
    </location>
</feature>
<feature type="domain" description="PAC" evidence="13">
    <location>
        <begin position="359"/>
        <end position="411"/>
    </location>
</feature>
<evidence type="ECO:0000256" key="8">
    <source>
        <dbReference type="ARBA" id="ARBA00022840"/>
    </source>
</evidence>
<evidence type="ECO:0000256" key="1">
    <source>
        <dbReference type="ARBA" id="ARBA00000085"/>
    </source>
</evidence>
<dbReference type="SUPFAM" id="SSF47384">
    <property type="entry name" value="Homodimeric domain of signal transducing histidine kinase"/>
    <property type="match status" value="1"/>
</dbReference>
<evidence type="ECO:0000313" key="15">
    <source>
        <dbReference type="Proteomes" id="UP000076400"/>
    </source>
</evidence>
<dbReference type="FunFam" id="1.10.287.130:FF:000038">
    <property type="entry name" value="Sensory transduction histidine kinase"/>
    <property type="match status" value="1"/>
</dbReference>
<accession>A0A154W1B8</accession>
<evidence type="ECO:0000256" key="9">
    <source>
        <dbReference type="ARBA" id="ARBA00023012"/>
    </source>
</evidence>
<evidence type="ECO:0000313" key="14">
    <source>
        <dbReference type="EMBL" id="KZD07279.1"/>
    </source>
</evidence>
<keyword evidence="8" id="KW-0067">ATP-binding</keyword>
<feature type="domain" description="Histidine kinase" evidence="11">
    <location>
        <begin position="429"/>
        <end position="651"/>
    </location>
</feature>
<dbReference type="Gene3D" id="3.30.565.10">
    <property type="entry name" value="Histidine kinase-like ATPase, C-terminal domain"/>
    <property type="match status" value="1"/>
</dbReference>
<evidence type="ECO:0000259" key="13">
    <source>
        <dbReference type="PROSITE" id="PS50113"/>
    </source>
</evidence>
<dbReference type="CDD" id="cd00130">
    <property type="entry name" value="PAS"/>
    <property type="match status" value="1"/>
</dbReference>
<dbReference type="Gene3D" id="3.30.450.20">
    <property type="entry name" value="PAS domain"/>
    <property type="match status" value="2"/>
</dbReference>
<comment type="caution">
    <text evidence="14">The sequence shown here is derived from an EMBL/GenBank/DDBJ whole genome shotgun (WGS) entry which is preliminary data.</text>
</comment>
<dbReference type="InterPro" id="IPR013656">
    <property type="entry name" value="PAS_4"/>
</dbReference>
<keyword evidence="4" id="KW-0597">Phosphoprotein</keyword>
<dbReference type="PANTHER" id="PTHR43047">
    <property type="entry name" value="TWO-COMPONENT HISTIDINE PROTEIN KINASE"/>
    <property type="match status" value="1"/>
</dbReference>
<dbReference type="PROSITE" id="PS50112">
    <property type="entry name" value="PAS"/>
    <property type="match status" value="1"/>
</dbReference>
<dbReference type="InterPro" id="IPR035965">
    <property type="entry name" value="PAS-like_dom_sf"/>
</dbReference>
<dbReference type="EC" id="2.7.13.3" evidence="3"/>
<keyword evidence="6" id="KW-0547">Nucleotide-binding</keyword>
<dbReference type="SUPFAM" id="SSF55874">
    <property type="entry name" value="ATPase domain of HSP90 chaperone/DNA topoisomerase II/histidine kinase"/>
    <property type="match status" value="1"/>
</dbReference>
<dbReference type="GO" id="GO:0005524">
    <property type="term" value="F:ATP binding"/>
    <property type="evidence" value="ECO:0007669"/>
    <property type="project" value="UniProtKB-KW"/>
</dbReference>
<dbReference type="InterPro" id="IPR036097">
    <property type="entry name" value="HisK_dim/P_sf"/>
</dbReference>
<evidence type="ECO:0000259" key="12">
    <source>
        <dbReference type="PROSITE" id="PS50112"/>
    </source>
</evidence>
<keyword evidence="15" id="KW-1185">Reference proteome</keyword>
<proteinExistence type="predicted"/>
<dbReference type="SMART" id="SM00387">
    <property type="entry name" value="HATPase_c"/>
    <property type="match status" value="1"/>
</dbReference>
<evidence type="ECO:0000256" key="2">
    <source>
        <dbReference type="ARBA" id="ARBA00004370"/>
    </source>
</evidence>
<evidence type="ECO:0000259" key="11">
    <source>
        <dbReference type="PROSITE" id="PS50109"/>
    </source>
</evidence>
<dbReference type="InterPro" id="IPR003594">
    <property type="entry name" value="HATPase_dom"/>
</dbReference>
<dbReference type="Pfam" id="PF13426">
    <property type="entry name" value="PAS_9"/>
    <property type="match status" value="1"/>
</dbReference>
<dbReference type="FunFam" id="3.30.565.10:FF:000006">
    <property type="entry name" value="Sensor histidine kinase WalK"/>
    <property type="match status" value="1"/>
</dbReference>
<dbReference type="PANTHER" id="PTHR43047:SF72">
    <property type="entry name" value="OSMOSENSING HISTIDINE PROTEIN KINASE SLN1"/>
    <property type="match status" value="1"/>
</dbReference>
<dbReference type="SMART" id="SM00388">
    <property type="entry name" value="HisKA"/>
    <property type="match status" value="1"/>
</dbReference>
<comment type="subcellular location">
    <subcellularLocation>
        <location evidence="2">Membrane</location>
    </subcellularLocation>
</comment>
<dbReference type="RefSeq" id="WP_067557135.1">
    <property type="nucleotide sequence ID" value="NZ_LPXN01000117.1"/>
</dbReference>
<dbReference type="Pfam" id="PF02518">
    <property type="entry name" value="HATPase_c"/>
    <property type="match status" value="1"/>
</dbReference>
<dbReference type="OrthoDB" id="8477115at2"/>
<dbReference type="NCBIfam" id="TIGR00229">
    <property type="entry name" value="sensory_box"/>
    <property type="match status" value="1"/>
</dbReference>
<dbReference type="Pfam" id="PF08448">
    <property type="entry name" value="PAS_4"/>
    <property type="match status" value="1"/>
</dbReference>
<keyword evidence="7" id="KW-0418">Kinase</keyword>
<dbReference type="STRING" id="580166.AUP43_10195"/>
<dbReference type="PROSITE" id="PS50109">
    <property type="entry name" value="HIS_KIN"/>
    <property type="match status" value="1"/>
</dbReference>
<dbReference type="SMART" id="SM00091">
    <property type="entry name" value="PAS"/>
    <property type="match status" value="3"/>
</dbReference>
<dbReference type="Pfam" id="PF12860">
    <property type="entry name" value="PAS_7"/>
    <property type="match status" value="1"/>
</dbReference>